<dbReference type="InterPro" id="IPR023415">
    <property type="entry name" value="LDLR_class-A_CS"/>
</dbReference>
<dbReference type="SUPFAM" id="SSF57424">
    <property type="entry name" value="LDL receptor-like module"/>
    <property type="match status" value="2"/>
</dbReference>
<keyword evidence="4" id="KW-1133">Transmembrane helix</keyword>
<feature type="signal peptide" evidence="5">
    <location>
        <begin position="1"/>
        <end position="20"/>
    </location>
</feature>
<dbReference type="PROSITE" id="PS01209">
    <property type="entry name" value="LDLRA_1"/>
    <property type="match status" value="1"/>
</dbReference>
<evidence type="ECO:0000256" key="4">
    <source>
        <dbReference type="SAM" id="Phobius"/>
    </source>
</evidence>
<dbReference type="InterPro" id="IPR035914">
    <property type="entry name" value="Sperma_CUB_dom_sf"/>
</dbReference>
<dbReference type="RefSeq" id="XP_055890803.1">
    <property type="nucleotide sequence ID" value="XM_056034828.1"/>
</dbReference>
<dbReference type="OrthoDB" id="19606at2759"/>
<dbReference type="SMART" id="SM00192">
    <property type="entry name" value="LDLa"/>
    <property type="match status" value="2"/>
</dbReference>
<sequence>MKGLSWSFAVAMLLFVRTRTFETGIDKGTVHCSREKGNEVLHAEKGDHGFIVSGSYPGNYSTGGKTGLWCQVHIQVCSTCKLQLEFLELTFTPCTPHRHRSHNKDWCHLGCDHIHVYEVDPPYNKVTHKDYFSANESDQYTSISGNLKIRHCVASTHEDDGKRFKIAYKVLDKKEIFKGVVSQYGDVRGIVKSPNFPHGYALNGESFTFEIHNLDPYGHVRLTFDDWDIAQETKVKIYDGFWGAINHTTLERYPRPVFVSVTNTIAIVMTTGSVSTASGGQVSDCCHFSGFKAEYQFVSEYEWKEKPDASCSEVHPLQGGGSLSFSGSTDQVPKFYDCVWLIKRYSSTNTADAVMLKLREVLLGDGWLRFGKRNNLEIRNGVTSEAPLVARYTARNLTDIPSPIWSRTGLYIRLRGGFFRTDKLSFTFTAVKNVTGDGEGCPGYFDFLCRNLLCIDQELLCDGLDHCGDGSDESPAVDCSVSELLKHTFKWSMPYIVDTTVANKPYCQGIVCGAKCIVLDQLCDGVVDCEDSMDESSCAKKVHRSGSPMLTKPIFLLAFLLACYFIGLKQGR</sequence>
<accession>A0A9W3AU86</accession>
<feature type="disulfide bond" evidence="3">
    <location>
        <begin position="449"/>
        <end position="467"/>
    </location>
</feature>
<keyword evidence="2 3" id="KW-1015">Disulfide bond</keyword>
<organism evidence="6 7">
    <name type="scientific">Biomphalaria glabrata</name>
    <name type="common">Bloodfluke planorb</name>
    <name type="synonym">Freshwater snail</name>
    <dbReference type="NCBI Taxonomy" id="6526"/>
    <lineage>
        <taxon>Eukaryota</taxon>
        <taxon>Metazoa</taxon>
        <taxon>Spiralia</taxon>
        <taxon>Lophotrochozoa</taxon>
        <taxon>Mollusca</taxon>
        <taxon>Gastropoda</taxon>
        <taxon>Heterobranchia</taxon>
        <taxon>Euthyneura</taxon>
        <taxon>Panpulmonata</taxon>
        <taxon>Hygrophila</taxon>
        <taxon>Lymnaeoidea</taxon>
        <taxon>Planorbidae</taxon>
        <taxon>Biomphalaria</taxon>
    </lineage>
</organism>
<dbReference type="PANTHER" id="PTHR24251:SF37">
    <property type="entry name" value="CUB DOMAIN-CONTAINING PROTEIN"/>
    <property type="match status" value="1"/>
</dbReference>
<protein>
    <submittedName>
        <fullName evidence="7 8">Uncharacterized protein LOC106074722</fullName>
    </submittedName>
</protein>
<keyword evidence="5" id="KW-0732">Signal</keyword>
<dbReference type="OMA" id="CIWIIRK"/>
<feature type="chain" id="PRO_5044702895" evidence="5">
    <location>
        <begin position="21"/>
        <end position="572"/>
    </location>
</feature>
<keyword evidence="4" id="KW-0812">Transmembrane</keyword>
<keyword evidence="4" id="KW-0472">Membrane</keyword>
<proteinExistence type="predicted"/>
<keyword evidence="1" id="KW-0677">Repeat</keyword>
<reference evidence="7 8" key="1">
    <citation type="submission" date="2025-04" db="UniProtKB">
        <authorList>
            <consortium name="RefSeq"/>
        </authorList>
    </citation>
    <scope>IDENTIFICATION</scope>
</reference>
<dbReference type="Gene3D" id="2.60.120.290">
    <property type="entry name" value="Spermadhesin, CUB domain"/>
    <property type="match status" value="2"/>
</dbReference>
<dbReference type="InterPro" id="IPR002172">
    <property type="entry name" value="LDrepeatLR_classA_rpt"/>
</dbReference>
<dbReference type="AlphaFoldDB" id="A0A9W3AU86"/>
<dbReference type="CDD" id="cd00112">
    <property type="entry name" value="LDLa"/>
    <property type="match status" value="2"/>
</dbReference>
<evidence type="ECO:0000313" key="8">
    <source>
        <dbReference type="RefSeq" id="XP_055890804.1"/>
    </source>
</evidence>
<dbReference type="Proteomes" id="UP001165740">
    <property type="component" value="Chromosome 7"/>
</dbReference>
<dbReference type="RefSeq" id="XP_055890804.1">
    <property type="nucleotide sequence ID" value="XM_056034829.1"/>
</dbReference>
<dbReference type="SUPFAM" id="SSF49854">
    <property type="entry name" value="Spermadhesin, CUB domain"/>
    <property type="match status" value="2"/>
</dbReference>
<evidence type="ECO:0000313" key="6">
    <source>
        <dbReference type="Proteomes" id="UP001165740"/>
    </source>
</evidence>
<name>A0A9W3AU86_BIOGL</name>
<dbReference type="PANTHER" id="PTHR24251">
    <property type="entry name" value="OVOCHYMASE-RELATED"/>
    <property type="match status" value="1"/>
</dbReference>
<keyword evidence="6" id="KW-1185">Reference proteome</keyword>
<evidence type="ECO:0000256" key="5">
    <source>
        <dbReference type="SAM" id="SignalP"/>
    </source>
</evidence>
<dbReference type="PROSITE" id="PS50068">
    <property type="entry name" value="LDLRA_2"/>
    <property type="match status" value="2"/>
</dbReference>
<feature type="disulfide bond" evidence="3">
    <location>
        <begin position="523"/>
        <end position="538"/>
    </location>
</feature>
<dbReference type="PRINTS" id="PR00261">
    <property type="entry name" value="LDLRECEPTOR"/>
</dbReference>
<feature type="transmembrane region" description="Helical" evidence="4">
    <location>
        <begin position="550"/>
        <end position="568"/>
    </location>
</feature>
<comment type="caution">
    <text evidence="3">Lacks conserved residue(s) required for the propagation of feature annotation.</text>
</comment>
<dbReference type="InterPro" id="IPR036055">
    <property type="entry name" value="LDL_receptor-like_sf"/>
</dbReference>
<evidence type="ECO:0000256" key="2">
    <source>
        <dbReference type="ARBA" id="ARBA00023157"/>
    </source>
</evidence>
<evidence type="ECO:0000256" key="1">
    <source>
        <dbReference type="ARBA" id="ARBA00022737"/>
    </source>
</evidence>
<gene>
    <name evidence="7 8" type="primary">LOC106074722</name>
</gene>
<evidence type="ECO:0000256" key="3">
    <source>
        <dbReference type="PROSITE-ProRule" id="PRU00124"/>
    </source>
</evidence>
<evidence type="ECO:0000313" key="7">
    <source>
        <dbReference type="RefSeq" id="XP_055890803.1"/>
    </source>
</evidence>
<dbReference type="Pfam" id="PF00057">
    <property type="entry name" value="Ldl_recept_a"/>
    <property type="match status" value="1"/>
</dbReference>
<dbReference type="Gene3D" id="4.10.400.10">
    <property type="entry name" value="Low-density Lipoprotein Receptor"/>
    <property type="match status" value="2"/>
</dbReference>
<dbReference type="GeneID" id="106074722"/>